<gene>
    <name evidence="2" type="ORF">OYC64_020203</name>
</gene>
<keyword evidence="3" id="KW-1185">Reference proteome</keyword>
<evidence type="ECO:0000313" key="3">
    <source>
        <dbReference type="Proteomes" id="UP001619887"/>
    </source>
</evidence>
<comment type="caution">
    <text evidence="2">The sequence shown here is derived from an EMBL/GenBank/DDBJ whole genome shotgun (WGS) entry which is preliminary data.</text>
</comment>
<dbReference type="EMBL" id="JBIYXZ010002089">
    <property type="protein sequence ID" value="KAL3042208.1"/>
    <property type="molecule type" value="Genomic_DNA"/>
</dbReference>
<dbReference type="PROSITE" id="PS50878">
    <property type="entry name" value="RT_POL"/>
    <property type="match status" value="1"/>
</dbReference>
<reference evidence="2 3" key="2">
    <citation type="journal article" date="2024" name="G3 (Bethesda)">
        <title>The genome of the cryopelagic Antarctic bald notothen, Trematomus borchgrevinki.</title>
        <authorList>
            <person name="Rayamajhi N."/>
            <person name="Rivera-Colon A.G."/>
            <person name="Minhas B.F."/>
            <person name="Cheng C.C."/>
            <person name="Catchen J.M."/>
        </authorList>
    </citation>
    <scope>NUCLEOTIDE SEQUENCE [LARGE SCALE GENOMIC DNA]</scope>
    <source>
        <strain evidence="2">AGRC-2024</strain>
    </source>
</reference>
<feature type="domain" description="Reverse transcriptase" evidence="1">
    <location>
        <begin position="1"/>
        <end position="185"/>
    </location>
</feature>
<dbReference type="AlphaFoldDB" id="A0ABD2FLH2"/>
<dbReference type="InterPro" id="IPR000477">
    <property type="entry name" value="RT_dom"/>
</dbReference>
<evidence type="ECO:0000313" key="2">
    <source>
        <dbReference type="EMBL" id="KAL3042208.1"/>
    </source>
</evidence>
<proteinExistence type="predicted"/>
<name>A0ABD2FLH2_PAGBO</name>
<reference evidence="2 3" key="1">
    <citation type="journal article" date="2022" name="G3 (Bethesda)">
        <title>Evaluating Illumina-, Nanopore-, and PacBio-based genome assembly strategies with the bald notothen, Trematomus borchgrevinki.</title>
        <authorList>
            <person name="Rayamajhi N."/>
            <person name="Cheng C.C."/>
            <person name="Catchen J.M."/>
        </authorList>
    </citation>
    <scope>NUCLEOTIDE SEQUENCE [LARGE SCALE GENOMIC DNA]</scope>
    <source>
        <strain evidence="2">AGRC-2024</strain>
    </source>
</reference>
<protein>
    <recommendedName>
        <fullName evidence="1">Reverse transcriptase domain-containing protein</fullName>
    </recommendedName>
</protein>
<dbReference type="InterPro" id="IPR043502">
    <property type="entry name" value="DNA/RNA_pol_sf"/>
</dbReference>
<evidence type="ECO:0000259" key="1">
    <source>
        <dbReference type="PROSITE" id="PS50878"/>
    </source>
</evidence>
<organism evidence="2 3">
    <name type="scientific">Pagothenia borchgrevinki</name>
    <name type="common">Bald rockcod</name>
    <name type="synonym">Trematomus borchgrevinki</name>
    <dbReference type="NCBI Taxonomy" id="8213"/>
    <lineage>
        <taxon>Eukaryota</taxon>
        <taxon>Metazoa</taxon>
        <taxon>Chordata</taxon>
        <taxon>Craniata</taxon>
        <taxon>Vertebrata</taxon>
        <taxon>Euteleostomi</taxon>
        <taxon>Actinopterygii</taxon>
        <taxon>Neopterygii</taxon>
        <taxon>Teleostei</taxon>
        <taxon>Neoteleostei</taxon>
        <taxon>Acanthomorphata</taxon>
        <taxon>Eupercaria</taxon>
        <taxon>Perciformes</taxon>
        <taxon>Notothenioidei</taxon>
        <taxon>Nototheniidae</taxon>
        <taxon>Pagothenia</taxon>
    </lineage>
</organism>
<dbReference type="PANTHER" id="PTHR33332">
    <property type="entry name" value="REVERSE TRANSCRIPTASE DOMAIN-CONTAINING PROTEIN"/>
    <property type="match status" value="1"/>
</dbReference>
<dbReference type="Pfam" id="PF00078">
    <property type="entry name" value="RVT_1"/>
    <property type="match status" value="1"/>
</dbReference>
<dbReference type="Proteomes" id="UP001619887">
    <property type="component" value="Unassembled WGS sequence"/>
</dbReference>
<accession>A0ABD2FLH2</accession>
<sequence length="394" mass="43887">MHSTETALLRVFNDLLLAADSGSPAVLVLLDLTAAFDTVDHSILLSRLEQSAGITGSALAWFRSYLTDRSFSVQLGAFSSAKAPLTCGVPQGSILAPILFLLYILLGSILTKYNIPFHCYADDVQIYLPIKTNVKHSLQQLMDCLAEIKSWLSKNFLNLNESKTEVIFYGPQPPASPVDILGSIKKNILPSVMNLGVTFSSTFKFVKQVSTVVKSCFFKIRLLAKTKSYLSFKDLERVINAFVTSRLDYCNALYVGMDQASIKRLQLVQNAAARLLTGHKKRDHITPILASLHWLPVRFRIDFNILLFVFKALNGLAPAYIAELLQRYTPARALRSADQLLLVVPKTRLKTRGHRAFAAAGPRLWNTLPLHVRSAQTLGVFKSKLKTHFFSLAF</sequence>
<dbReference type="SUPFAM" id="SSF56672">
    <property type="entry name" value="DNA/RNA polymerases"/>
    <property type="match status" value="1"/>
</dbReference>